<organism evidence="13 14">
    <name type="scientific">Acetatifactor muris</name>
    <dbReference type="NCBI Taxonomy" id="879566"/>
    <lineage>
        <taxon>Bacteria</taxon>
        <taxon>Bacillati</taxon>
        <taxon>Bacillota</taxon>
        <taxon>Clostridia</taxon>
        <taxon>Lachnospirales</taxon>
        <taxon>Lachnospiraceae</taxon>
        <taxon>Acetatifactor</taxon>
    </lineage>
</organism>
<dbReference type="PROSITE" id="PS51273">
    <property type="entry name" value="GATASE_TYPE_1"/>
    <property type="match status" value="1"/>
</dbReference>
<dbReference type="Pfam" id="PF00117">
    <property type="entry name" value="GATase"/>
    <property type="match status" value="1"/>
</dbReference>
<protein>
    <recommendedName>
        <fullName evidence="10">Imidazole glycerol phosphate synthase subunit HisH</fullName>
        <ecNumber evidence="10">4.3.2.10</ecNumber>
    </recommendedName>
    <alternativeName>
        <fullName evidence="10">IGP synthase glutaminase subunit</fullName>
        <ecNumber evidence="10">3.5.1.2</ecNumber>
    </alternativeName>
    <alternativeName>
        <fullName evidence="10">IGP synthase subunit HisH</fullName>
    </alternativeName>
    <alternativeName>
        <fullName evidence="10">ImGP synthase subunit HisH</fullName>
        <shortName evidence="10">IGPS subunit HisH</shortName>
    </alternativeName>
</protein>
<dbReference type="GO" id="GO:0004359">
    <property type="term" value="F:glutaminase activity"/>
    <property type="evidence" value="ECO:0007669"/>
    <property type="project" value="UniProtKB-EC"/>
</dbReference>
<comment type="subunit">
    <text evidence="2 10">Heterodimer of HisH and HisF.</text>
</comment>
<keyword evidence="7 10" id="KW-0456">Lyase</keyword>
<dbReference type="InterPro" id="IPR010139">
    <property type="entry name" value="Imidazole-glycPsynth_HisH"/>
</dbReference>
<feature type="active site" description="Nucleophile" evidence="10 11">
    <location>
        <position position="79"/>
    </location>
</feature>
<evidence type="ECO:0000256" key="10">
    <source>
        <dbReference type="HAMAP-Rule" id="MF_00278"/>
    </source>
</evidence>
<dbReference type="InterPro" id="IPR029062">
    <property type="entry name" value="Class_I_gatase-like"/>
</dbReference>
<evidence type="ECO:0000256" key="5">
    <source>
        <dbReference type="ARBA" id="ARBA00022962"/>
    </source>
</evidence>
<dbReference type="InterPro" id="IPR017926">
    <property type="entry name" value="GATASE"/>
</dbReference>
<evidence type="ECO:0000259" key="12">
    <source>
        <dbReference type="Pfam" id="PF00117"/>
    </source>
</evidence>
<dbReference type="GO" id="GO:0000105">
    <property type="term" value="P:L-histidine biosynthetic process"/>
    <property type="evidence" value="ECO:0007669"/>
    <property type="project" value="UniProtKB-UniRule"/>
</dbReference>
<comment type="subcellular location">
    <subcellularLocation>
        <location evidence="10">Cytoplasm</location>
    </subcellularLocation>
</comment>
<dbReference type="GO" id="GO:0016829">
    <property type="term" value="F:lyase activity"/>
    <property type="evidence" value="ECO:0007669"/>
    <property type="project" value="UniProtKB-KW"/>
</dbReference>
<dbReference type="PANTHER" id="PTHR42701">
    <property type="entry name" value="IMIDAZOLE GLYCEROL PHOSPHATE SYNTHASE SUBUNIT HISH"/>
    <property type="match status" value="1"/>
</dbReference>
<dbReference type="GO" id="GO:0005737">
    <property type="term" value="C:cytoplasm"/>
    <property type="evidence" value="ECO:0007669"/>
    <property type="project" value="UniProtKB-SubCell"/>
</dbReference>
<dbReference type="Proteomes" id="UP000236311">
    <property type="component" value="Unassembled WGS sequence"/>
</dbReference>
<feature type="active site" evidence="10 11">
    <location>
        <position position="186"/>
    </location>
</feature>
<comment type="function">
    <text evidence="10">IGPS catalyzes the conversion of PRFAR and glutamine to IGP, AICAR and glutamate. The HisH subunit catalyzes the hydrolysis of glutamine to glutamate and ammonia as part of the synthesis of IGP and AICAR. The resulting ammonia molecule is channeled to the active site of HisF.</text>
</comment>
<evidence type="ECO:0000256" key="7">
    <source>
        <dbReference type="ARBA" id="ARBA00023239"/>
    </source>
</evidence>
<keyword evidence="13" id="KW-0808">Transferase</keyword>
<keyword evidence="14" id="KW-1185">Reference proteome</keyword>
<dbReference type="PIRSF" id="PIRSF000495">
    <property type="entry name" value="Amidotransf_hisH"/>
    <property type="match status" value="1"/>
</dbReference>
<dbReference type="EC" id="3.5.1.2" evidence="10"/>
<feature type="active site" evidence="10 11">
    <location>
        <position position="184"/>
    </location>
</feature>
<accession>A0A2K4ZNI1</accession>
<evidence type="ECO:0000256" key="1">
    <source>
        <dbReference type="ARBA" id="ARBA00005091"/>
    </source>
</evidence>
<evidence type="ECO:0000256" key="6">
    <source>
        <dbReference type="ARBA" id="ARBA00023102"/>
    </source>
</evidence>
<dbReference type="PROSITE" id="PS51274">
    <property type="entry name" value="GATASE_COBBQ"/>
    <property type="match status" value="1"/>
</dbReference>
<evidence type="ECO:0000313" key="13">
    <source>
        <dbReference type="EMBL" id="SOY32031.1"/>
    </source>
</evidence>
<keyword evidence="10" id="KW-0963">Cytoplasm</keyword>
<dbReference type="PANTHER" id="PTHR42701:SF1">
    <property type="entry name" value="IMIDAZOLE GLYCEROL PHOSPHATE SYNTHASE SUBUNIT HISH"/>
    <property type="match status" value="1"/>
</dbReference>
<dbReference type="CDD" id="cd01748">
    <property type="entry name" value="GATase1_IGP_Synthase"/>
    <property type="match status" value="1"/>
</dbReference>
<evidence type="ECO:0000256" key="4">
    <source>
        <dbReference type="ARBA" id="ARBA00022801"/>
    </source>
</evidence>
<dbReference type="AlphaFoldDB" id="A0A2K4ZNI1"/>
<keyword evidence="3 10" id="KW-0028">Amino-acid biosynthesis</keyword>
<evidence type="ECO:0000256" key="9">
    <source>
        <dbReference type="ARBA" id="ARBA00049534"/>
    </source>
</evidence>
<dbReference type="HAMAP" id="MF_00278">
    <property type="entry name" value="HisH"/>
    <property type="match status" value="1"/>
</dbReference>
<proteinExistence type="inferred from homology"/>
<dbReference type="OrthoDB" id="9807137at2"/>
<dbReference type="UniPathway" id="UPA00031">
    <property type="reaction ID" value="UER00010"/>
</dbReference>
<name>A0A2K4ZNI1_9FIRM</name>
<dbReference type="NCBIfam" id="TIGR01855">
    <property type="entry name" value="IMP_synth_hisH"/>
    <property type="match status" value="1"/>
</dbReference>
<sequence length="207" mass="22732">MIGIIDYDAGNIKSVERALAWLNQETVVSRDAETLLRADRVILPGVGSFGDAMEKLRAYGLVEVIRECVDRGTPLLGICLGLQLLFGSSEESPGVEGLHLLDGRIVRIPSAESLKVPHIGWNNLSFPREGRLFTGVGAESAYVYFVHSYYLQADDRDIVTATTEYGVKMDVSVEKGNLFACQFHPEKSSDPGMQILRNFIAVPSPCK</sequence>
<evidence type="ECO:0000256" key="3">
    <source>
        <dbReference type="ARBA" id="ARBA00022605"/>
    </source>
</evidence>
<dbReference type="Gene3D" id="3.40.50.880">
    <property type="match status" value="1"/>
</dbReference>
<reference evidence="13 14" key="1">
    <citation type="submission" date="2018-01" db="EMBL/GenBank/DDBJ databases">
        <authorList>
            <person name="Gaut B.S."/>
            <person name="Morton B.R."/>
            <person name="Clegg M.T."/>
            <person name="Duvall M.R."/>
        </authorList>
    </citation>
    <scope>NUCLEOTIDE SEQUENCE [LARGE SCALE GENOMIC DNA]</scope>
    <source>
        <strain evidence="13">GP69</strain>
    </source>
</reference>
<comment type="catalytic activity">
    <reaction evidence="9 10">
        <text>L-glutamine + H2O = L-glutamate + NH4(+)</text>
        <dbReference type="Rhea" id="RHEA:15889"/>
        <dbReference type="ChEBI" id="CHEBI:15377"/>
        <dbReference type="ChEBI" id="CHEBI:28938"/>
        <dbReference type="ChEBI" id="CHEBI:29985"/>
        <dbReference type="ChEBI" id="CHEBI:58359"/>
        <dbReference type="EC" id="3.5.1.2"/>
    </reaction>
</comment>
<evidence type="ECO:0000256" key="11">
    <source>
        <dbReference type="PIRSR" id="PIRSR000495-1"/>
    </source>
</evidence>
<keyword evidence="6 10" id="KW-0368">Histidine biosynthesis</keyword>
<dbReference type="EC" id="4.3.2.10" evidence="10"/>
<evidence type="ECO:0000256" key="2">
    <source>
        <dbReference type="ARBA" id="ARBA00011152"/>
    </source>
</evidence>
<dbReference type="SUPFAM" id="SSF52317">
    <property type="entry name" value="Class I glutamine amidotransferase-like"/>
    <property type="match status" value="1"/>
</dbReference>
<evidence type="ECO:0000256" key="8">
    <source>
        <dbReference type="ARBA" id="ARBA00047838"/>
    </source>
</evidence>
<dbReference type="EMBL" id="OFSM01000037">
    <property type="protein sequence ID" value="SOY32031.1"/>
    <property type="molecule type" value="Genomic_DNA"/>
</dbReference>
<comment type="pathway">
    <text evidence="1 10">Amino-acid biosynthesis; L-histidine biosynthesis; L-histidine from 5-phospho-alpha-D-ribose 1-diphosphate: step 5/9.</text>
</comment>
<keyword evidence="13" id="KW-0328">Glycosyltransferase</keyword>
<dbReference type="RefSeq" id="WP_103242002.1">
    <property type="nucleotide sequence ID" value="NZ_JANJZD010000039.1"/>
</dbReference>
<evidence type="ECO:0000313" key="14">
    <source>
        <dbReference type="Proteomes" id="UP000236311"/>
    </source>
</evidence>
<comment type="catalytic activity">
    <reaction evidence="8 10">
        <text>5-[(5-phospho-1-deoxy-D-ribulos-1-ylimino)methylamino]-1-(5-phospho-beta-D-ribosyl)imidazole-4-carboxamide + L-glutamine = D-erythro-1-(imidazol-4-yl)glycerol 3-phosphate + 5-amino-1-(5-phospho-beta-D-ribosyl)imidazole-4-carboxamide + L-glutamate + H(+)</text>
        <dbReference type="Rhea" id="RHEA:24793"/>
        <dbReference type="ChEBI" id="CHEBI:15378"/>
        <dbReference type="ChEBI" id="CHEBI:29985"/>
        <dbReference type="ChEBI" id="CHEBI:58278"/>
        <dbReference type="ChEBI" id="CHEBI:58359"/>
        <dbReference type="ChEBI" id="CHEBI:58475"/>
        <dbReference type="ChEBI" id="CHEBI:58525"/>
        <dbReference type="EC" id="4.3.2.10"/>
    </reaction>
</comment>
<feature type="domain" description="Glutamine amidotransferase" evidence="12">
    <location>
        <begin position="4"/>
        <end position="200"/>
    </location>
</feature>
<gene>
    <name evidence="13" type="primary">hisH1</name>
    <name evidence="10" type="synonym">hisH</name>
    <name evidence="13" type="ORF">AMURIS_04784</name>
</gene>
<dbReference type="GO" id="GO:0000107">
    <property type="term" value="F:imidazoleglycerol-phosphate synthase activity"/>
    <property type="evidence" value="ECO:0007669"/>
    <property type="project" value="UniProtKB-UniRule"/>
</dbReference>
<keyword evidence="4 10" id="KW-0378">Hydrolase</keyword>
<keyword evidence="5 10" id="KW-0315">Glutamine amidotransferase</keyword>